<reference evidence="3" key="1">
    <citation type="submission" date="2014-01" db="EMBL/GenBank/DDBJ databases">
        <title>The Genome Sequence of Anopheles farauti FAR1 (V2).</title>
        <authorList>
            <consortium name="The Broad Institute Genomics Platform"/>
            <person name="Neafsey D.E."/>
            <person name="Besansky N."/>
            <person name="Howell P."/>
            <person name="Walton C."/>
            <person name="Young S.K."/>
            <person name="Zeng Q."/>
            <person name="Gargeya S."/>
            <person name="Fitzgerald M."/>
            <person name="Haas B."/>
            <person name="Abouelleil A."/>
            <person name="Allen A.W."/>
            <person name="Alvarado L."/>
            <person name="Arachchi H.M."/>
            <person name="Berlin A.M."/>
            <person name="Chapman S.B."/>
            <person name="Gainer-Dewar J."/>
            <person name="Goldberg J."/>
            <person name="Griggs A."/>
            <person name="Gujja S."/>
            <person name="Hansen M."/>
            <person name="Howarth C."/>
            <person name="Imamovic A."/>
            <person name="Ireland A."/>
            <person name="Larimer J."/>
            <person name="McCowan C."/>
            <person name="Murphy C."/>
            <person name="Pearson M."/>
            <person name="Poon T.W."/>
            <person name="Priest M."/>
            <person name="Roberts A."/>
            <person name="Saif S."/>
            <person name="Shea T."/>
            <person name="Sisk P."/>
            <person name="Sykes S."/>
            <person name="Wortman J."/>
            <person name="Nusbaum C."/>
            <person name="Birren B."/>
        </authorList>
    </citation>
    <scope>NUCLEOTIDE SEQUENCE [LARGE SCALE GENOMIC DNA]</scope>
    <source>
        <strain evidence="3">FAR1</strain>
    </source>
</reference>
<feature type="region of interest" description="Disordered" evidence="1">
    <location>
        <begin position="1"/>
        <end position="35"/>
    </location>
</feature>
<evidence type="ECO:0000313" key="3">
    <source>
        <dbReference type="Proteomes" id="UP000075886"/>
    </source>
</evidence>
<sequence length="192" mass="21032">MHMCDGDFRPVSEMQNAPRKSKVARHPLSEPFDDGSKNSIGSELMGLSLNVCSINVADHYTRSFSWHPYMADWMDSRAFPGDIAVAELVGWLEADVWVVRARKRFLELLELEAGEGRPVAALLPLRGKVVPTVVAVRVGERAVRVATAAAHQLTGAGTALQWTALGWPCLMGSDILQPAALLRYAHWSTGLL</sequence>
<dbReference type="AlphaFoldDB" id="A0A182QDE0"/>
<evidence type="ECO:0000313" key="2">
    <source>
        <dbReference type="EnsemblMetazoa" id="AFAF007926-PA"/>
    </source>
</evidence>
<evidence type="ECO:0000256" key="1">
    <source>
        <dbReference type="SAM" id="MobiDB-lite"/>
    </source>
</evidence>
<name>A0A182QDE0_9DIPT</name>
<dbReference type="VEuPathDB" id="VectorBase:AFAF007926"/>
<dbReference type="EMBL" id="AXCN02000795">
    <property type="status" value="NOT_ANNOTATED_CDS"/>
    <property type="molecule type" value="Genomic_DNA"/>
</dbReference>
<dbReference type="Proteomes" id="UP000075886">
    <property type="component" value="Unassembled WGS sequence"/>
</dbReference>
<proteinExistence type="predicted"/>
<reference evidence="2" key="2">
    <citation type="submission" date="2020-05" db="UniProtKB">
        <authorList>
            <consortium name="EnsemblMetazoa"/>
        </authorList>
    </citation>
    <scope>IDENTIFICATION</scope>
    <source>
        <strain evidence="2">FAR1</strain>
    </source>
</reference>
<protein>
    <submittedName>
        <fullName evidence="2">Uncharacterized protein</fullName>
    </submittedName>
</protein>
<organism evidence="2 3">
    <name type="scientific">Anopheles farauti</name>
    <dbReference type="NCBI Taxonomy" id="69004"/>
    <lineage>
        <taxon>Eukaryota</taxon>
        <taxon>Metazoa</taxon>
        <taxon>Ecdysozoa</taxon>
        <taxon>Arthropoda</taxon>
        <taxon>Hexapoda</taxon>
        <taxon>Insecta</taxon>
        <taxon>Pterygota</taxon>
        <taxon>Neoptera</taxon>
        <taxon>Endopterygota</taxon>
        <taxon>Diptera</taxon>
        <taxon>Nematocera</taxon>
        <taxon>Culicoidea</taxon>
        <taxon>Culicidae</taxon>
        <taxon>Anophelinae</taxon>
        <taxon>Anopheles</taxon>
    </lineage>
</organism>
<keyword evidence="3" id="KW-1185">Reference proteome</keyword>
<feature type="compositionally biased region" description="Basic and acidic residues" evidence="1">
    <location>
        <begin position="1"/>
        <end position="10"/>
    </location>
</feature>
<accession>A0A182QDE0</accession>
<dbReference type="EnsemblMetazoa" id="AFAF007926-RA">
    <property type="protein sequence ID" value="AFAF007926-PA"/>
    <property type="gene ID" value="AFAF007926"/>
</dbReference>